<dbReference type="EMBL" id="JAAAUY010000021">
    <property type="protein sequence ID" value="KAF9337627.1"/>
    <property type="molecule type" value="Genomic_DNA"/>
</dbReference>
<feature type="domain" description="Domain of unknown function at the cortex 1" evidence="1">
    <location>
        <begin position="9"/>
        <end position="240"/>
    </location>
</feature>
<dbReference type="InterPro" id="IPR013897">
    <property type="entry name" value="Duc1"/>
</dbReference>
<gene>
    <name evidence="2" type="ORF">BG006_003800</name>
</gene>
<keyword evidence="3" id="KW-1185">Reference proteome</keyword>
<organism evidence="2 3">
    <name type="scientific">Podila minutissima</name>
    <dbReference type="NCBI Taxonomy" id="64525"/>
    <lineage>
        <taxon>Eukaryota</taxon>
        <taxon>Fungi</taxon>
        <taxon>Fungi incertae sedis</taxon>
        <taxon>Mucoromycota</taxon>
        <taxon>Mortierellomycotina</taxon>
        <taxon>Mortierellomycetes</taxon>
        <taxon>Mortierellales</taxon>
        <taxon>Mortierellaceae</taxon>
        <taxon>Podila</taxon>
    </lineage>
</organism>
<name>A0A9P5SSS6_9FUNG</name>
<proteinExistence type="predicted"/>
<evidence type="ECO:0000259" key="1">
    <source>
        <dbReference type="Pfam" id="PF08588"/>
    </source>
</evidence>
<dbReference type="PANTHER" id="PTHR34826">
    <property type="entry name" value="UPF0590 PROTEIN C409.17C"/>
    <property type="match status" value="1"/>
</dbReference>
<evidence type="ECO:0000313" key="3">
    <source>
        <dbReference type="Proteomes" id="UP000696485"/>
    </source>
</evidence>
<dbReference type="AlphaFoldDB" id="A0A9P5SSS6"/>
<reference evidence="2" key="1">
    <citation type="journal article" date="2020" name="Fungal Divers.">
        <title>Resolving the Mortierellaceae phylogeny through synthesis of multi-gene phylogenetics and phylogenomics.</title>
        <authorList>
            <person name="Vandepol N."/>
            <person name="Liber J."/>
            <person name="Desiro A."/>
            <person name="Na H."/>
            <person name="Kennedy M."/>
            <person name="Barry K."/>
            <person name="Grigoriev I.V."/>
            <person name="Miller A.N."/>
            <person name="O'Donnell K."/>
            <person name="Stajich J.E."/>
            <person name="Bonito G."/>
        </authorList>
    </citation>
    <scope>NUCLEOTIDE SEQUENCE</scope>
    <source>
        <strain evidence="2">NVP1</strain>
    </source>
</reference>
<dbReference type="Proteomes" id="UP000696485">
    <property type="component" value="Unassembled WGS sequence"/>
</dbReference>
<dbReference type="Pfam" id="PF08588">
    <property type="entry name" value="Duc1"/>
    <property type="match status" value="1"/>
</dbReference>
<protein>
    <recommendedName>
        <fullName evidence="1">Domain of unknown function at the cortex 1 domain-containing protein</fullName>
    </recommendedName>
</protein>
<accession>A0A9P5SSS6</accession>
<comment type="caution">
    <text evidence="2">The sequence shown here is derived from an EMBL/GenBank/DDBJ whole genome shotgun (WGS) entry which is preliminary data.</text>
</comment>
<dbReference type="PANTHER" id="PTHR34826:SF2">
    <property type="entry name" value="UPF0590 PROTEIN C409.17C"/>
    <property type="match status" value="1"/>
</dbReference>
<evidence type="ECO:0000313" key="2">
    <source>
        <dbReference type="EMBL" id="KAF9337627.1"/>
    </source>
</evidence>
<sequence length="242" mass="27191">MAPVKKQLRLRVSAGPSANLKDLKPITVNDDANPVWIESDEFVGQIVIRVKGLDKTAGYKQGAKEDNLTTVPDSAWFQNSGGANHITSIQIHGRFKREWAGDQILFGDQFERPLRLPPFTSTVMKFFHLMNPTLEAELSGTRPSAFCPLIATMNEDTTLLFTPRDDGSSYASLDDKKQTTTMTSSERRSYFAKLANLKSFTFRPDEVYDFDFFNQFLDLSGFRIKIPGLSIDISRPLDGQVL</sequence>